<evidence type="ECO:0000256" key="1">
    <source>
        <dbReference type="SAM" id="Phobius"/>
    </source>
</evidence>
<dbReference type="GO" id="GO:0016020">
    <property type="term" value="C:membrane"/>
    <property type="evidence" value="ECO:0007669"/>
    <property type="project" value="InterPro"/>
</dbReference>
<proteinExistence type="predicted"/>
<keyword evidence="3" id="KW-1185">Reference proteome</keyword>
<dbReference type="AlphaFoldDB" id="A0A561PQV4"/>
<dbReference type="Gene3D" id="1.20.1300.10">
    <property type="entry name" value="Fumarate reductase/succinate dehydrogenase, transmembrane subunit"/>
    <property type="match status" value="1"/>
</dbReference>
<comment type="caution">
    <text evidence="2">The sequence shown here is derived from an EMBL/GenBank/DDBJ whole genome shotgun (WGS) entry which is preliminary data.</text>
</comment>
<dbReference type="RefSeq" id="WP_145670486.1">
    <property type="nucleotide sequence ID" value="NZ_VIWO01000004.1"/>
</dbReference>
<feature type="transmembrane region" description="Helical" evidence="1">
    <location>
        <begin position="82"/>
        <end position="103"/>
    </location>
</feature>
<feature type="transmembrane region" description="Helical" evidence="1">
    <location>
        <begin position="175"/>
        <end position="200"/>
    </location>
</feature>
<dbReference type="EMBL" id="VIWO01000004">
    <property type="protein sequence ID" value="TWF40488.1"/>
    <property type="molecule type" value="Genomic_DNA"/>
</dbReference>
<dbReference type="SUPFAM" id="SSF81343">
    <property type="entry name" value="Fumarate reductase respiratory complex transmembrane subunits"/>
    <property type="match status" value="1"/>
</dbReference>
<keyword evidence="1" id="KW-1133">Transmembrane helix</keyword>
<evidence type="ECO:0000313" key="3">
    <source>
        <dbReference type="Proteomes" id="UP000320811"/>
    </source>
</evidence>
<sequence length="203" mass="23017">MSISLKKLHRLTGLVIASFLLLHVCNHLCALGGPALHIRVMNALRHVYRFWPVEALLLCCVAFQVVSGISLVIKKGFIHQPFYVVMQVLSGLYLSFFMIYHVMAVLRGRFQWKVNTDFYFAAGVANYYPQKLFFIPYYTLSLVAVFTHIAAVHYIKRLEQSGQPLLAQKQRQYGWEAMGICLAGGIITTLIMISLSGVLYKIV</sequence>
<feature type="transmembrane region" description="Helical" evidence="1">
    <location>
        <begin position="135"/>
        <end position="155"/>
    </location>
</feature>
<dbReference type="InterPro" id="IPR034804">
    <property type="entry name" value="SQR/QFR_C/D"/>
</dbReference>
<feature type="transmembrane region" description="Helical" evidence="1">
    <location>
        <begin position="55"/>
        <end position="73"/>
    </location>
</feature>
<dbReference type="Proteomes" id="UP000320811">
    <property type="component" value="Unassembled WGS sequence"/>
</dbReference>
<name>A0A561PQV4_9BACT</name>
<keyword evidence="1" id="KW-0472">Membrane</keyword>
<evidence type="ECO:0000313" key="2">
    <source>
        <dbReference type="EMBL" id="TWF40488.1"/>
    </source>
</evidence>
<accession>A0A561PQV4</accession>
<gene>
    <name evidence="2" type="ORF">FHW36_104170</name>
</gene>
<keyword evidence="1" id="KW-0812">Transmembrane</keyword>
<protein>
    <submittedName>
        <fullName evidence="2">Uncharacterized protein</fullName>
    </submittedName>
</protein>
<reference evidence="2 3" key="1">
    <citation type="submission" date="2019-06" db="EMBL/GenBank/DDBJ databases">
        <title>Sorghum-associated microbial communities from plants grown in Nebraska, USA.</title>
        <authorList>
            <person name="Schachtman D."/>
        </authorList>
    </citation>
    <scope>NUCLEOTIDE SEQUENCE [LARGE SCALE GENOMIC DNA]</scope>
    <source>
        <strain evidence="2 3">1209</strain>
    </source>
</reference>
<organism evidence="2 3">
    <name type="scientific">Chitinophaga polysaccharea</name>
    <dbReference type="NCBI Taxonomy" id="1293035"/>
    <lineage>
        <taxon>Bacteria</taxon>
        <taxon>Pseudomonadati</taxon>
        <taxon>Bacteroidota</taxon>
        <taxon>Chitinophagia</taxon>
        <taxon>Chitinophagales</taxon>
        <taxon>Chitinophagaceae</taxon>
        <taxon>Chitinophaga</taxon>
    </lineage>
</organism>
<dbReference type="OrthoDB" id="8114024at2"/>